<evidence type="ECO:0000313" key="1">
    <source>
        <dbReference type="EMBL" id="KAK3725462.1"/>
    </source>
</evidence>
<reference evidence="1" key="1">
    <citation type="submission" date="2023-07" db="EMBL/GenBank/DDBJ databases">
        <title>Black Yeasts Isolated from many extreme environments.</title>
        <authorList>
            <person name="Coleine C."/>
            <person name="Stajich J.E."/>
            <person name="Selbmann L."/>
        </authorList>
    </citation>
    <scope>NUCLEOTIDE SEQUENCE</scope>
    <source>
        <strain evidence="1">CCFEE 5714</strain>
    </source>
</reference>
<dbReference type="Proteomes" id="UP001281147">
    <property type="component" value="Unassembled WGS sequence"/>
</dbReference>
<protein>
    <submittedName>
        <fullName evidence="1">Uncharacterized protein</fullName>
    </submittedName>
</protein>
<organism evidence="1 2">
    <name type="scientific">Vermiconidia calcicola</name>
    <dbReference type="NCBI Taxonomy" id="1690605"/>
    <lineage>
        <taxon>Eukaryota</taxon>
        <taxon>Fungi</taxon>
        <taxon>Dikarya</taxon>
        <taxon>Ascomycota</taxon>
        <taxon>Pezizomycotina</taxon>
        <taxon>Dothideomycetes</taxon>
        <taxon>Dothideomycetidae</taxon>
        <taxon>Mycosphaerellales</taxon>
        <taxon>Extremaceae</taxon>
        <taxon>Vermiconidia</taxon>
    </lineage>
</organism>
<proteinExistence type="predicted"/>
<sequence>MAGSERVSGYANGNSVHQEAGQIEQPRRLRRSAWRALVQDFSPIWFDIKKTSRSFTWCMNSGALAQLIHQCPYRFNGIDILANIFFVINLVLYIIFTCIFVFRFIWFKWDAYHEIVGSMAELTFTPCWCIAFMTLTSNVTLIVSTAWWGGYPFSMVAYGMFWFIQSWNALSLFWAFITLIRRHDASDRRTPTSIIIPAVSVSTVAITGAVVAAYAKDLSARLAVPVMIVSFNWVGVGILMGLILYVYLFHSLLAQGWPAPDQTATLFILVGPMGQSAAALQILGAAATTYGRFGDYNSGTFITAEAAKGLDAACLLIALMFNGLGIIWLFFGTWAMVERAYHKELRWTPAWNAMIFPNATLTTSFLTFSIQMDSPAYRVITVTMIIILVIIYLVNLGFTLTRIWQGQLLIVREDWRVKKELEEQQKER</sequence>
<keyword evidence="2" id="KW-1185">Reference proteome</keyword>
<gene>
    <name evidence="1" type="ORF">LTR37_000432</name>
</gene>
<evidence type="ECO:0000313" key="2">
    <source>
        <dbReference type="Proteomes" id="UP001281147"/>
    </source>
</evidence>
<comment type="caution">
    <text evidence="1">The sequence shown here is derived from an EMBL/GenBank/DDBJ whole genome shotgun (WGS) entry which is preliminary data.</text>
</comment>
<name>A0ACC3P060_9PEZI</name>
<dbReference type="EMBL" id="JAUTXU010000002">
    <property type="protein sequence ID" value="KAK3725462.1"/>
    <property type="molecule type" value="Genomic_DNA"/>
</dbReference>
<accession>A0ACC3P060</accession>